<proteinExistence type="predicted"/>
<dbReference type="EMBL" id="BAEQ01000051">
    <property type="protein sequence ID" value="GAC29956.1"/>
    <property type="molecule type" value="Genomic_DNA"/>
</dbReference>
<protein>
    <submittedName>
        <fullName evidence="2">Uncharacterized protein</fullName>
    </submittedName>
</protein>
<keyword evidence="1" id="KW-0472">Membrane</keyword>
<gene>
    <name evidence="2" type="ORF">GPAL_3105</name>
</gene>
<dbReference type="RefSeq" id="WP_006013559.1">
    <property type="nucleotide sequence ID" value="NZ_AUAV01000005.1"/>
</dbReference>
<feature type="transmembrane region" description="Helical" evidence="1">
    <location>
        <begin position="118"/>
        <end position="135"/>
    </location>
</feature>
<accession>K6Z185</accession>
<keyword evidence="3" id="KW-1185">Reference proteome</keyword>
<keyword evidence="1" id="KW-1133">Transmembrane helix</keyword>
<evidence type="ECO:0000313" key="3">
    <source>
        <dbReference type="Proteomes" id="UP000006251"/>
    </source>
</evidence>
<evidence type="ECO:0000313" key="2">
    <source>
        <dbReference type="EMBL" id="GAC29956.1"/>
    </source>
</evidence>
<organism evidence="2 3">
    <name type="scientific">Brumicola pallidula DSM 14239 = ACAM 615</name>
    <dbReference type="NCBI Taxonomy" id="1121922"/>
    <lineage>
        <taxon>Bacteria</taxon>
        <taxon>Pseudomonadati</taxon>
        <taxon>Pseudomonadota</taxon>
        <taxon>Gammaproteobacteria</taxon>
        <taxon>Alteromonadales</taxon>
        <taxon>Alteromonadaceae</taxon>
        <taxon>Brumicola</taxon>
    </lineage>
</organism>
<sequence>MQENPLLIEWATLQNQFDAFEKLSLVIKLVAILIAALFVFELKQPEIILVLNSICWGQDAIWKTFQSRFADRLLKIESDLSSTSNSGHIQFNTAWDLKPRGQVSLVSEYLRHLVKPTIVFPHLILLCLGMYVVLFNSR</sequence>
<dbReference type="Proteomes" id="UP000006251">
    <property type="component" value="Unassembled WGS sequence"/>
</dbReference>
<reference evidence="3" key="1">
    <citation type="journal article" date="2014" name="Environ. Microbiol.">
        <title>Comparative genomics of the marine bacterial genus Glaciecola reveals the high degree of genomic diversity and genomic characteristic for cold adaptation.</title>
        <authorList>
            <person name="Qin Q.L."/>
            <person name="Xie B.B."/>
            <person name="Yu Y."/>
            <person name="Shu Y.L."/>
            <person name="Rong J.C."/>
            <person name="Zhang Y.J."/>
            <person name="Zhao D.L."/>
            <person name="Chen X.L."/>
            <person name="Zhang X.Y."/>
            <person name="Chen B."/>
            <person name="Zhou B.C."/>
            <person name="Zhang Y.Z."/>
        </authorList>
    </citation>
    <scope>NUCLEOTIDE SEQUENCE [LARGE SCALE GENOMIC DNA]</scope>
    <source>
        <strain evidence="3">ACAM 615</strain>
    </source>
</reference>
<keyword evidence="1" id="KW-0812">Transmembrane</keyword>
<dbReference type="OrthoDB" id="8563935at2"/>
<evidence type="ECO:0000256" key="1">
    <source>
        <dbReference type="SAM" id="Phobius"/>
    </source>
</evidence>
<feature type="transmembrane region" description="Helical" evidence="1">
    <location>
        <begin position="23"/>
        <end position="40"/>
    </location>
</feature>
<comment type="caution">
    <text evidence="2">The sequence shown here is derived from an EMBL/GenBank/DDBJ whole genome shotgun (WGS) entry which is preliminary data.</text>
</comment>
<name>K6Z185_9ALTE</name>
<dbReference type="STRING" id="1121922.GCA_000428905_01214"/>
<dbReference type="AlphaFoldDB" id="K6Z185"/>